<organism evidence="1 2">
    <name type="scientific">Coccomyxa subellipsoidea (strain C-169)</name>
    <name type="common">Green microalga</name>
    <dbReference type="NCBI Taxonomy" id="574566"/>
    <lineage>
        <taxon>Eukaryota</taxon>
        <taxon>Viridiplantae</taxon>
        <taxon>Chlorophyta</taxon>
        <taxon>core chlorophytes</taxon>
        <taxon>Trebouxiophyceae</taxon>
        <taxon>Trebouxiophyceae incertae sedis</taxon>
        <taxon>Coccomyxaceae</taxon>
        <taxon>Coccomyxa</taxon>
        <taxon>Coccomyxa subellipsoidea</taxon>
    </lineage>
</organism>
<evidence type="ECO:0008006" key="3">
    <source>
        <dbReference type="Google" id="ProtNLM"/>
    </source>
</evidence>
<comment type="caution">
    <text evidence="1">The sequence shown here is derived from an EMBL/GenBank/DDBJ whole genome shotgun (WGS) entry which is preliminary data.</text>
</comment>
<proteinExistence type="predicted"/>
<sequence length="384" mass="41443">MGLARGESLGLRKCASLPSLSDCGSDRALEVYCGKRQLIELSTKVPTRLHGFLEDIGVAHYFVIVKQTTDGSLTQFDFGPVGGDIAFPQFNSLQLPARGVMGNGDKRNAKRLKQAEIREMKLTELPPQHMYVGRSKLSLKDIRNFNNLQQLTYFLNQNDCRHYVDKLCQYTTGVSHAASLCKRTTFRQRRATPQWSDSVITLAHALTDVANWPKVQTATQMTLTFAGALTSRSTLRRLRPQLLPGLAARVSAVPAPRALVSRTLQRPPIAMATAVAASYTAGRAPAVREALNVGWRIGESVRAAAMNMVASASSVGRSATRAAAGSFQEVLSVAGQGVMGAMAVAGTRSTVCNSATAERPAPSRLRPRLVLPRIGGRSSKVLVA</sequence>
<dbReference type="AlphaFoldDB" id="I0Z1V2"/>
<dbReference type="KEGG" id="csl:COCSUDRAFT_65447"/>
<dbReference type="EMBL" id="AGSI01000005">
    <property type="protein sequence ID" value="EIE24621.1"/>
    <property type="molecule type" value="Genomic_DNA"/>
</dbReference>
<dbReference type="OrthoDB" id="513772at2759"/>
<name>I0Z1V2_COCSC</name>
<gene>
    <name evidence="1" type="ORF">COCSUDRAFT_65447</name>
</gene>
<reference evidence="1 2" key="1">
    <citation type="journal article" date="2012" name="Genome Biol.">
        <title>The genome of the polar eukaryotic microalga coccomyxa subellipsoidea reveals traits of cold adaptation.</title>
        <authorList>
            <person name="Blanc G."/>
            <person name="Agarkova I."/>
            <person name="Grimwood J."/>
            <person name="Kuo A."/>
            <person name="Brueggeman A."/>
            <person name="Dunigan D."/>
            <person name="Gurnon J."/>
            <person name="Ladunga I."/>
            <person name="Lindquist E."/>
            <person name="Lucas S."/>
            <person name="Pangilinan J."/>
            <person name="Proschold T."/>
            <person name="Salamov A."/>
            <person name="Schmutz J."/>
            <person name="Weeks D."/>
            <person name="Yamada T."/>
            <person name="Claverie J.M."/>
            <person name="Grigoriev I."/>
            <person name="Van Etten J."/>
            <person name="Lomsadze A."/>
            <person name="Borodovsky M."/>
        </authorList>
    </citation>
    <scope>NUCLEOTIDE SEQUENCE [LARGE SCALE GENOMIC DNA]</scope>
    <source>
        <strain evidence="1 2">C-169</strain>
    </source>
</reference>
<dbReference type="GeneID" id="17042623"/>
<protein>
    <recommendedName>
        <fullName evidence="3">PPPDE domain-containing protein</fullName>
    </recommendedName>
</protein>
<dbReference type="Proteomes" id="UP000007264">
    <property type="component" value="Unassembled WGS sequence"/>
</dbReference>
<dbReference type="RefSeq" id="XP_005649165.1">
    <property type="nucleotide sequence ID" value="XM_005649108.1"/>
</dbReference>
<accession>I0Z1V2</accession>
<dbReference type="eggNOG" id="ENOG502SUGV">
    <property type="taxonomic scope" value="Eukaryota"/>
</dbReference>
<evidence type="ECO:0000313" key="2">
    <source>
        <dbReference type="Proteomes" id="UP000007264"/>
    </source>
</evidence>
<keyword evidence="2" id="KW-1185">Reference proteome</keyword>
<evidence type="ECO:0000313" key="1">
    <source>
        <dbReference type="EMBL" id="EIE24621.1"/>
    </source>
</evidence>